<sequence>MNKATKIWPWIALALCACTTVMNMTQARWLSVAIAVVSLAGLCALLFAKKRTGFLLMCVCAVASFLVGSIQSVQGGLSVALAVGMSLIGSALVPLITGLFLKSQWARLK</sequence>
<keyword evidence="1" id="KW-1133">Transmembrane helix</keyword>
<name>A0A9D0ZAQ6_9FIRM</name>
<evidence type="ECO:0000313" key="3">
    <source>
        <dbReference type="Proteomes" id="UP000886887"/>
    </source>
</evidence>
<accession>A0A9D0ZAQ6</accession>
<feature type="transmembrane region" description="Helical" evidence="1">
    <location>
        <begin position="79"/>
        <end position="101"/>
    </location>
</feature>
<feature type="transmembrane region" description="Helical" evidence="1">
    <location>
        <begin position="7"/>
        <end position="23"/>
    </location>
</feature>
<gene>
    <name evidence="2" type="ORF">IAB73_07305</name>
</gene>
<feature type="transmembrane region" description="Helical" evidence="1">
    <location>
        <begin position="54"/>
        <end position="73"/>
    </location>
</feature>
<comment type="caution">
    <text evidence="2">The sequence shown here is derived from an EMBL/GenBank/DDBJ whole genome shotgun (WGS) entry which is preliminary data.</text>
</comment>
<proteinExistence type="predicted"/>
<protein>
    <submittedName>
        <fullName evidence="2">Uncharacterized protein</fullName>
    </submittedName>
</protein>
<dbReference type="PROSITE" id="PS51257">
    <property type="entry name" value="PROKAR_LIPOPROTEIN"/>
    <property type="match status" value="1"/>
</dbReference>
<evidence type="ECO:0000256" key="1">
    <source>
        <dbReference type="SAM" id="Phobius"/>
    </source>
</evidence>
<dbReference type="Proteomes" id="UP000886887">
    <property type="component" value="Unassembled WGS sequence"/>
</dbReference>
<keyword evidence="1" id="KW-0812">Transmembrane</keyword>
<keyword evidence="1" id="KW-0472">Membrane</keyword>
<organism evidence="2 3">
    <name type="scientific">Candidatus Onthenecus intestinigallinarum</name>
    <dbReference type="NCBI Taxonomy" id="2840875"/>
    <lineage>
        <taxon>Bacteria</taxon>
        <taxon>Bacillati</taxon>
        <taxon>Bacillota</taxon>
        <taxon>Clostridia</taxon>
        <taxon>Eubacteriales</taxon>
        <taxon>Candidatus Onthenecus</taxon>
    </lineage>
</organism>
<evidence type="ECO:0000313" key="2">
    <source>
        <dbReference type="EMBL" id="HIQ71995.1"/>
    </source>
</evidence>
<reference evidence="2" key="2">
    <citation type="journal article" date="2021" name="PeerJ">
        <title>Extensive microbial diversity within the chicken gut microbiome revealed by metagenomics and culture.</title>
        <authorList>
            <person name="Gilroy R."/>
            <person name="Ravi A."/>
            <person name="Getino M."/>
            <person name="Pursley I."/>
            <person name="Horton D.L."/>
            <person name="Alikhan N.F."/>
            <person name="Baker D."/>
            <person name="Gharbi K."/>
            <person name="Hall N."/>
            <person name="Watson M."/>
            <person name="Adriaenssens E.M."/>
            <person name="Foster-Nyarko E."/>
            <person name="Jarju S."/>
            <person name="Secka A."/>
            <person name="Antonio M."/>
            <person name="Oren A."/>
            <person name="Chaudhuri R.R."/>
            <person name="La Ragione R."/>
            <person name="Hildebrand F."/>
            <person name="Pallen M.J."/>
        </authorList>
    </citation>
    <scope>NUCLEOTIDE SEQUENCE</scope>
    <source>
        <strain evidence="2">ChiSxjej2B14-6234</strain>
    </source>
</reference>
<dbReference type="AlphaFoldDB" id="A0A9D0ZAQ6"/>
<reference evidence="2" key="1">
    <citation type="submission" date="2020-10" db="EMBL/GenBank/DDBJ databases">
        <authorList>
            <person name="Gilroy R."/>
        </authorList>
    </citation>
    <scope>NUCLEOTIDE SEQUENCE</scope>
    <source>
        <strain evidence="2">ChiSxjej2B14-6234</strain>
    </source>
</reference>
<feature type="transmembrane region" description="Helical" evidence="1">
    <location>
        <begin position="29"/>
        <end position="47"/>
    </location>
</feature>
<dbReference type="EMBL" id="DVFJ01000026">
    <property type="protein sequence ID" value="HIQ71995.1"/>
    <property type="molecule type" value="Genomic_DNA"/>
</dbReference>